<dbReference type="Proteomes" id="UP000076962">
    <property type="component" value="Unassembled WGS sequence"/>
</dbReference>
<evidence type="ECO:0000313" key="1">
    <source>
        <dbReference type="EMBL" id="OAD23165.1"/>
    </source>
</evidence>
<feature type="non-terminal residue" evidence="1">
    <location>
        <position position="74"/>
    </location>
</feature>
<protein>
    <submittedName>
        <fullName evidence="1">SMC domain-containing protein</fullName>
    </submittedName>
</protein>
<sequence length="74" mass="8694">MITELTLRHFKSISEQTYEFSHFDLLVGRSGKSTILQALAIWQFCLEEFRRAKRREKKSIQVVLPNFTALPIPQ</sequence>
<gene>
    <name evidence="1" type="ORF">THIOM_001007</name>
</gene>
<reference evidence="1 2" key="1">
    <citation type="submission" date="2016-05" db="EMBL/GenBank/DDBJ databases">
        <title>Single-cell genome of chain-forming Candidatus Thiomargarita nelsonii and comparison to other large sulfur-oxidizing bacteria.</title>
        <authorList>
            <person name="Winkel M."/>
            <person name="Salman V."/>
            <person name="Woyke T."/>
            <person name="Schulz-Vogt H."/>
            <person name="Richter M."/>
            <person name="Flood B."/>
            <person name="Bailey J."/>
            <person name="Amann R."/>
            <person name="Mussmann M."/>
        </authorList>
    </citation>
    <scope>NUCLEOTIDE SEQUENCE [LARGE SCALE GENOMIC DNA]</scope>
    <source>
        <strain evidence="1 2">THI036</strain>
    </source>
</reference>
<keyword evidence="2" id="KW-1185">Reference proteome</keyword>
<dbReference type="AlphaFoldDB" id="A0A176S581"/>
<proteinExistence type="predicted"/>
<dbReference type="EMBL" id="LUTY01000512">
    <property type="protein sequence ID" value="OAD23165.1"/>
    <property type="molecule type" value="Genomic_DNA"/>
</dbReference>
<dbReference type="InterPro" id="IPR027417">
    <property type="entry name" value="P-loop_NTPase"/>
</dbReference>
<evidence type="ECO:0000313" key="2">
    <source>
        <dbReference type="Proteomes" id="UP000076962"/>
    </source>
</evidence>
<accession>A0A176S581</accession>
<dbReference type="Gene3D" id="3.40.50.300">
    <property type="entry name" value="P-loop containing nucleotide triphosphate hydrolases"/>
    <property type="match status" value="1"/>
</dbReference>
<organism evidence="1 2">
    <name type="scientific">Candidatus Thiomargarita nelsonii</name>
    <dbReference type="NCBI Taxonomy" id="1003181"/>
    <lineage>
        <taxon>Bacteria</taxon>
        <taxon>Pseudomonadati</taxon>
        <taxon>Pseudomonadota</taxon>
        <taxon>Gammaproteobacteria</taxon>
        <taxon>Thiotrichales</taxon>
        <taxon>Thiotrichaceae</taxon>
        <taxon>Thiomargarita</taxon>
    </lineage>
</organism>
<name>A0A176S581_9GAMM</name>
<comment type="caution">
    <text evidence="1">The sequence shown here is derived from an EMBL/GenBank/DDBJ whole genome shotgun (WGS) entry which is preliminary data.</text>
</comment>